<protein>
    <submittedName>
        <fullName evidence="2">Envelope protein</fullName>
    </submittedName>
</protein>
<organism evidence="2">
    <name type="scientific">Myoviridae sp. ctJ2i1</name>
    <dbReference type="NCBI Taxonomy" id="2825079"/>
    <lineage>
        <taxon>Viruses</taxon>
        <taxon>Duplodnaviria</taxon>
        <taxon>Heunggongvirae</taxon>
        <taxon>Uroviricota</taxon>
        <taxon>Caudoviricetes</taxon>
    </lineage>
</organism>
<name>A0A8S5V1C0_9CAUD</name>
<proteinExistence type="predicted"/>
<keyword evidence="2" id="KW-0946">Virion</keyword>
<evidence type="ECO:0000313" key="2">
    <source>
        <dbReference type="EMBL" id="DAG00526.1"/>
    </source>
</evidence>
<keyword evidence="1" id="KW-0812">Transmembrane</keyword>
<keyword evidence="1" id="KW-0472">Membrane</keyword>
<dbReference type="InterPro" id="IPR055762">
    <property type="entry name" value="DUF7338"/>
</dbReference>
<evidence type="ECO:0000256" key="1">
    <source>
        <dbReference type="SAM" id="Phobius"/>
    </source>
</evidence>
<feature type="transmembrane region" description="Helical" evidence="1">
    <location>
        <begin position="6"/>
        <end position="35"/>
    </location>
</feature>
<dbReference type="GO" id="GO:0019031">
    <property type="term" value="C:viral envelope"/>
    <property type="evidence" value="ECO:0007669"/>
    <property type="project" value="UniProtKB-KW"/>
</dbReference>
<keyword evidence="2" id="KW-0261">Viral envelope protein</keyword>
<sequence length="207" mass="25193">MMPSKYYIKWLVLCGANMLCMVLCYLTNWFVVLFADKYGNLPKIFKLWQTYDNCLDIAWMIYEGNVPKFARYDFNKHYLYHYENKGDGYIIPGYVDLIDENFTLKEKFQRYICRCAWLYRNCGYGFAYYIFGKYVRYNDVKIIVDQKDFFFAIDTKNNIFCLKDDRQWCRYFKKSIYLGYKFAGIKGRKYPLRSMLANRINLFRLVK</sequence>
<dbReference type="Pfam" id="PF24027">
    <property type="entry name" value="DUF7338"/>
    <property type="match status" value="1"/>
</dbReference>
<reference evidence="2" key="1">
    <citation type="journal article" date="2021" name="Proc. Natl. Acad. Sci. U.S.A.">
        <title>A Catalog of Tens of Thousands of Viruses from Human Metagenomes Reveals Hidden Associations with Chronic Diseases.</title>
        <authorList>
            <person name="Tisza M.J."/>
            <person name="Buck C.B."/>
        </authorList>
    </citation>
    <scope>NUCLEOTIDE SEQUENCE</scope>
    <source>
        <strain evidence="2">CtJ2i1</strain>
    </source>
</reference>
<keyword evidence="1" id="KW-1133">Transmembrane helix</keyword>
<dbReference type="EMBL" id="BK016182">
    <property type="protein sequence ID" value="DAG00526.1"/>
    <property type="molecule type" value="Genomic_DNA"/>
</dbReference>
<accession>A0A8S5V1C0</accession>